<evidence type="ECO:0000256" key="3">
    <source>
        <dbReference type="ARBA" id="ARBA00022837"/>
    </source>
</evidence>
<dbReference type="PANTHER" id="PTHR24027:SF438">
    <property type="entry name" value="CADHERIN 23"/>
    <property type="match status" value="1"/>
</dbReference>
<dbReference type="GO" id="GO:0016342">
    <property type="term" value="C:catenin complex"/>
    <property type="evidence" value="ECO:0007669"/>
    <property type="project" value="TreeGrafter"/>
</dbReference>
<comment type="caution">
    <text evidence="7">The sequence shown here is derived from an EMBL/GenBank/DDBJ whole genome shotgun (WGS) entry which is preliminary data.</text>
</comment>
<evidence type="ECO:0000256" key="2">
    <source>
        <dbReference type="ARBA" id="ARBA00022737"/>
    </source>
</evidence>
<evidence type="ECO:0000313" key="8">
    <source>
        <dbReference type="Proteomes" id="UP000252519"/>
    </source>
</evidence>
<dbReference type="GO" id="GO:0005509">
    <property type="term" value="F:calcium ion binding"/>
    <property type="evidence" value="ECO:0007669"/>
    <property type="project" value="UniProtKB-UniRule"/>
</dbReference>
<dbReference type="GO" id="GO:0008013">
    <property type="term" value="F:beta-catenin binding"/>
    <property type="evidence" value="ECO:0007669"/>
    <property type="project" value="TreeGrafter"/>
</dbReference>
<dbReference type="PROSITE" id="PS50268">
    <property type="entry name" value="CADHERIN_2"/>
    <property type="match status" value="1"/>
</dbReference>
<reference evidence="7 8" key="1">
    <citation type="submission" date="2014-10" db="EMBL/GenBank/DDBJ databases">
        <title>Draft genome of the hookworm Ancylostoma caninum.</title>
        <authorList>
            <person name="Mitreva M."/>
        </authorList>
    </citation>
    <scope>NUCLEOTIDE SEQUENCE [LARGE SCALE GENOMIC DNA]</scope>
    <source>
        <strain evidence="7 8">Baltimore</strain>
    </source>
</reference>
<feature type="domain" description="Cadherin" evidence="6">
    <location>
        <begin position="35"/>
        <end position="92"/>
    </location>
</feature>
<dbReference type="PROSITE" id="PS00232">
    <property type="entry name" value="CADHERIN_1"/>
    <property type="match status" value="1"/>
</dbReference>
<dbReference type="InterPro" id="IPR020894">
    <property type="entry name" value="Cadherin_CS"/>
</dbReference>
<dbReference type="Gene3D" id="2.60.40.60">
    <property type="entry name" value="Cadherins"/>
    <property type="match status" value="1"/>
</dbReference>
<dbReference type="CDD" id="cd11304">
    <property type="entry name" value="Cadherin_repeat"/>
    <property type="match status" value="1"/>
</dbReference>
<dbReference type="GO" id="GO:0007156">
    <property type="term" value="P:homophilic cell adhesion via plasma membrane adhesion molecules"/>
    <property type="evidence" value="ECO:0007669"/>
    <property type="project" value="InterPro"/>
</dbReference>
<sequence>MIEANDSPQSRVAKTGILHVFVRVLDRNDHRPVPLLPIYHASVKENSPQNIVIVKIDATDGDDVDSKSPPSLRYKISKGDPQSFFRIDQHTGLFWLLTHYVGFTM</sequence>
<evidence type="ECO:0000256" key="1">
    <source>
        <dbReference type="ARBA" id="ARBA00004370"/>
    </source>
</evidence>
<comment type="subcellular location">
    <subcellularLocation>
        <location evidence="1">Membrane</location>
    </subcellularLocation>
</comment>
<evidence type="ECO:0000259" key="6">
    <source>
        <dbReference type="PROSITE" id="PS50268"/>
    </source>
</evidence>
<gene>
    <name evidence="7" type="ORF">ANCCAN_27208</name>
</gene>
<protein>
    <recommendedName>
        <fullName evidence="6">Cadherin domain-containing protein</fullName>
    </recommendedName>
</protein>
<accession>A0A368F647</accession>
<dbReference type="InterPro" id="IPR015919">
    <property type="entry name" value="Cadherin-like_sf"/>
</dbReference>
<dbReference type="EMBL" id="JOJR01005115">
    <property type="protein sequence ID" value="RCN27058.1"/>
    <property type="molecule type" value="Genomic_DNA"/>
</dbReference>
<evidence type="ECO:0000256" key="4">
    <source>
        <dbReference type="ARBA" id="ARBA00023136"/>
    </source>
</evidence>
<dbReference type="InterPro" id="IPR002126">
    <property type="entry name" value="Cadherin-like_dom"/>
</dbReference>
<dbReference type="STRING" id="29170.A0A368F647"/>
<dbReference type="AlphaFoldDB" id="A0A368F647"/>
<dbReference type="PANTHER" id="PTHR24027">
    <property type="entry name" value="CADHERIN-23"/>
    <property type="match status" value="1"/>
</dbReference>
<dbReference type="InterPro" id="IPR039808">
    <property type="entry name" value="Cadherin"/>
</dbReference>
<name>A0A368F647_ANCCA</name>
<dbReference type="OrthoDB" id="5855789at2759"/>
<keyword evidence="2" id="KW-0677">Repeat</keyword>
<dbReference type="GO" id="GO:0016477">
    <property type="term" value="P:cell migration"/>
    <property type="evidence" value="ECO:0007669"/>
    <property type="project" value="TreeGrafter"/>
</dbReference>
<keyword evidence="4" id="KW-0472">Membrane</keyword>
<keyword evidence="8" id="KW-1185">Reference proteome</keyword>
<dbReference type="Pfam" id="PF00028">
    <property type="entry name" value="Cadherin"/>
    <property type="match status" value="1"/>
</dbReference>
<evidence type="ECO:0000313" key="7">
    <source>
        <dbReference type="EMBL" id="RCN27058.1"/>
    </source>
</evidence>
<dbReference type="SUPFAM" id="SSF49313">
    <property type="entry name" value="Cadherin-like"/>
    <property type="match status" value="1"/>
</dbReference>
<evidence type="ECO:0000256" key="5">
    <source>
        <dbReference type="PROSITE-ProRule" id="PRU00043"/>
    </source>
</evidence>
<dbReference type="GO" id="GO:0045296">
    <property type="term" value="F:cadherin binding"/>
    <property type="evidence" value="ECO:0007669"/>
    <property type="project" value="TreeGrafter"/>
</dbReference>
<proteinExistence type="predicted"/>
<organism evidence="7 8">
    <name type="scientific">Ancylostoma caninum</name>
    <name type="common">Dog hookworm</name>
    <dbReference type="NCBI Taxonomy" id="29170"/>
    <lineage>
        <taxon>Eukaryota</taxon>
        <taxon>Metazoa</taxon>
        <taxon>Ecdysozoa</taxon>
        <taxon>Nematoda</taxon>
        <taxon>Chromadorea</taxon>
        <taxon>Rhabditida</taxon>
        <taxon>Rhabditina</taxon>
        <taxon>Rhabditomorpha</taxon>
        <taxon>Strongyloidea</taxon>
        <taxon>Ancylostomatidae</taxon>
        <taxon>Ancylostomatinae</taxon>
        <taxon>Ancylostoma</taxon>
    </lineage>
</organism>
<dbReference type="Proteomes" id="UP000252519">
    <property type="component" value="Unassembled WGS sequence"/>
</dbReference>
<keyword evidence="3 5" id="KW-0106">Calcium</keyword>